<organism evidence="1 2">
    <name type="scientific">Chryseobacterium rhizosphaerae</name>
    <dbReference type="NCBI Taxonomy" id="395937"/>
    <lineage>
        <taxon>Bacteria</taxon>
        <taxon>Pseudomonadati</taxon>
        <taxon>Bacteroidota</taxon>
        <taxon>Flavobacteriia</taxon>
        <taxon>Flavobacteriales</taxon>
        <taxon>Weeksellaceae</taxon>
        <taxon>Chryseobacterium group</taxon>
        <taxon>Chryseobacterium</taxon>
    </lineage>
</organism>
<gene>
    <name evidence="1" type="ORF">DRF57_20620</name>
</gene>
<evidence type="ECO:0000313" key="1">
    <source>
        <dbReference type="EMBL" id="REC71498.1"/>
    </source>
</evidence>
<name>A0ABX9IFW6_9FLAO</name>
<reference evidence="1 2" key="1">
    <citation type="journal article" date="2010" name="Syst. Appl. Microbiol.">
        <title>Four new species of Chryseobacterium from the rhizosphere of coastal sand dune plants, Chryseobacterium elymi sp. nov., Chryseobacterium hagamense sp. nov., Chryseobacterium lathyri sp. nov. and Chryseobacterium rhizosphaerae sp. nov.</title>
        <authorList>
            <person name="Cho S.H."/>
            <person name="Lee K.S."/>
            <person name="Shin D.S."/>
            <person name="Han J.H."/>
            <person name="Park K.S."/>
            <person name="Lee C.H."/>
            <person name="Park K.H."/>
            <person name="Kim S.B."/>
        </authorList>
    </citation>
    <scope>NUCLEOTIDE SEQUENCE [LARGE SCALE GENOMIC DNA]</scope>
    <source>
        <strain evidence="1 2">KCTC 22548</strain>
    </source>
</reference>
<dbReference type="EMBL" id="QNUF01000033">
    <property type="protein sequence ID" value="REC71498.1"/>
    <property type="molecule type" value="Genomic_DNA"/>
</dbReference>
<protein>
    <submittedName>
        <fullName evidence="1">Uncharacterized protein</fullName>
    </submittedName>
</protein>
<sequence>MFRQILKFSSINYLRLDKTKCLLFKKRVQVPEIICENLPRYGVVVVVVNVETEDMPEIGNFRAEISDMFLKKFIYQTNVQIILKWQIILNNILLIPFIEKYLLKN</sequence>
<proteinExistence type="predicted"/>
<dbReference type="Proteomes" id="UP000256491">
    <property type="component" value="Unassembled WGS sequence"/>
</dbReference>
<accession>A0ABX9IFW6</accession>
<keyword evidence="2" id="KW-1185">Reference proteome</keyword>
<comment type="caution">
    <text evidence="1">The sequence shown here is derived from an EMBL/GenBank/DDBJ whole genome shotgun (WGS) entry which is preliminary data.</text>
</comment>
<evidence type="ECO:0000313" key="2">
    <source>
        <dbReference type="Proteomes" id="UP000256491"/>
    </source>
</evidence>